<evidence type="ECO:0000313" key="2">
    <source>
        <dbReference type="Proteomes" id="UP000280955"/>
    </source>
</evidence>
<sequence length="81" mass="9395">MGGFWLRVVLQQASRHIQMVVTEKQGFIFKPNIDPLFGSQPIEENHSRILVSELHVFCPDVRLRVANLRFFRSGVYRLVVA</sequence>
<protein>
    <submittedName>
        <fullName evidence="1">Uncharacterized protein</fullName>
    </submittedName>
</protein>
<reference evidence="1 2" key="1">
    <citation type="submission" date="2018-10" db="EMBL/GenBank/DDBJ databases">
        <title>Genomic Encyclopedia of Archaeal and Bacterial Type Strains, Phase II (KMG-II): from individual species to whole genera.</title>
        <authorList>
            <person name="Goeker M."/>
        </authorList>
    </citation>
    <scope>NUCLEOTIDE SEQUENCE [LARGE SCALE GENOMIC DNA]</scope>
    <source>
        <strain evidence="1 2">DSM 15149</strain>
    </source>
</reference>
<comment type="caution">
    <text evidence="1">The sequence shown here is derived from an EMBL/GenBank/DDBJ whole genome shotgun (WGS) entry which is preliminary data.</text>
</comment>
<organism evidence="1 2">
    <name type="scientific">Photorhabdus asymbiotica</name>
    <dbReference type="NCBI Taxonomy" id="291112"/>
    <lineage>
        <taxon>Bacteria</taxon>
        <taxon>Pseudomonadati</taxon>
        <taxon>Pseudomonadota</taxon>
        <taxon>Gammaproteobacteria</taxon>
        <taxon>Enterobacterales</taxon>
        <taxon>Morganellaceae</taxon>
        <taxon>Photorhabdus</taxon>
    </lineage>
</organism>
<dbReference type="EMBL" id="RBLJ01000002">
    <property type="protein sequence ID" value="RKS59321.1"/>
    <property type="molecule type" value="Genomic_DNA"/>
</dbReference>
<evidence type="ECO:0000313" key="1">
    <source>
        <dbReference type="EMBL" id="RKS59321.1"/>
    </source>
</evidence>
<accession>A0ABX9SMR7</accession>
<gene>
    <name evidence="1" type="ORF">BDD30_1388</name>
</gene>
<keyword evidence="2" id="KW-1185">Reference proteome</keyword>
<proteinExistence type="predicted"/>
<dbReference type="Proteomes" id="UP000280955">
    <property type="component" value="Unassembled WGS sequence"/>
</dbReference>
<name>A0ABX9SMR7_9GAMM</name>